<reference evidence="6 7" key="1">
    <citation type="journal article" date="2013" name="Nature">
        <title>Insights into bilaterian evolution from three spiralian genomes.</title>
        <authorList>
            <person name="Simakov O."/>
            <person name="Marletaz F."/>
            <person name="Cho S.J."/>
            <person name="Edsinger-Gonzales E."/>
            <person name="Havlak P."/>
            <person name="Hellsten U."/>
            <person name="Kuo D.H."/>
            <person name="Larsson T."/>
            <person name="Lv J."/>
            <person name="Arendt D."/>
            <person name="Savage R."/>
            <person name="Osoegawa K."/>
            <person name="de Jong P."/>
            <person name="Grimwood J."/>
            <person name="Chapman J.A."/>
            <person name="Shapiro H."/>
            <person name="Aerts A."/>
            <person name="Otillar R.P."/>
            <person name="Terry A.Y."/>
            <person name="Boore J.L."/>
            <person name="Grigoriev I.V."/>
            <person name="Lindberg D.R."/>
            <person name="Seaver E.C."/>
            <person name="Weisblat D.A."/>
            <person name="Putnam N.H."/>
            <person name="Rokhsar D.S."/>
        </authorList>
    </citation>
    <scope>NUCLEOTIDE SEQUENCE [LARGE SCALE GENOMIC DNA]</scope>
</reference>
<keyword evidence="4" id="KW-0732">Signal</keyword>
<dbReference type="RefSeq" id="XP_009051381.1">
    <property type="nucleotide sequence ID" value="XM_009053133.1"/>
</dbReference>
<name>V4ARP5_LOTGI</name>
<evidence type="ECO:0000313" key="7">
    <source>
        <dbReference type="Proteomes" id="UP000030746"/>
    </source>
</evidence>
<dbReference type="InterPro" id="IPR008979">
    <property type="entry name" value="Galactose-bd-like_sf"/>
</dbReference>
<feature type="disulfide bond" evidence="3">
    <location>
        <begin position="496"/>
        <end position="519"/>
    </location>
</feature>
<dbReference type="Pfam" id="PF00051">
    <property type="entry name" value="Kringle"/>
    <property type="match status" value="1"/>
</dbReference>
<keyword evidence="7" id="KW-1185">Reference proteome</keyword>
<dbReference type="PROSITE" id="PS50070">
    <property type="entry name" value="KRINGLE_2"/>
    <property type="match status" value="1"/>
</dbReference>
<dbReference type="PANTHER" id="PTHR24261">
    <property type="entry name" value="PLASMINOGEN-RELATED"/>
    <property type="match status" value="1"/>
</dbReference>
<dbReference type="SUPFAM" id="SSF57440">
    <property type="entry name" value="Kringle-like"/>
    <property type="match status" value="1"/>
</dbReference>
<feature type="domain" description="Kringle" evidence="5">
    <location>
        <begin position="445"/>
        <end position="524"/>
    </location>
</feature>
<dbReference type="Gene3D" id="2.40.20.10">
    <property type="entry name" value="Plasminogen Kringle 4"/>
    <property type="match status" value="1"/>
</dbReference>
<dbReference type="InterPro" id="IPR000001">
    <property type="entry name" value="Kringle"/>
</dbReference>
<keyword evidence="2 3" id="KW-1015">Disulfide bond</keyword>
<dbReference type="InterPro" id="IPR000436">
    <property type="entry name" value="Sushi_SCR_CCP_dom"/>
</dbReference>
<organism evidence="6 7">
    <name type="scientific">Lottia gigantea</name>
    <name type="common">Giant owl limpet</name>
    <dbReference type="NCBI Taxonomy" id="225164"/>
    <lineage>
        <taxon>Eukaryota</taxon>
        <taxon>Metazoa</taxon>
        <taxon>Spiralia</taxon>
        <taxon>Lophotrochozoa</taxon>
        <taxon>Mollusca</taxon>
        <taxon>Gastropoda</taxon>
        <taxon>Patellogastropoda</taxon>
        <taxon>Lottioidea</taxon>
        <taxon>Lottiidae</taxon>
        <taxon>Lottia</taxon>
    </lineage>
</organism>
<dbReference type="HOGENOM" id="CLU_507440_0_0_1"/>
<proteinExistence type="predicted"/>
<evidence type="ECO:0000256" key="1">
    <source>
        <dbReference type="ARBA" id="ARBA00022572"/>
    </source>
</evidence>
<dbReference type="SMART" id="SM00032">
    <property type="entry name" value="CCP"/>
    <property type="match status" value="2"/>
</dbReference>
<evidence type="ECO:0000313" key="6">
    <source>
        <dbReference type="EMBL" id="ESO97515.1"/>
    </source>
</evidence>
<dbReference type="SUPFAM" id="SSF49785">
    <property type="entry name" value="Galactose-binding domain-like"/>
    <property type="match status" value="1"/>
</dbReference>
<dbReference type="Gene3D" id="2.10.70.10">
    <property type="entry name" value="Complement Module, domain 1"/>
    <property type="match status" value="1"/>
</dbReference>
<dbReference type="EMBL" id="KB201304">
    <property type="protein sequence ID" value="ESO97515.1"/>
    <property type="molecule type" value="Genomic_DNA"/>
</dbReference>
<keyword evidence="1 3" id="KW-0420">Kringle</keyword>
<dbReference type="InterPro" id="IPR013806">
    <property type="entry name" value="Kringle-like"/>
</dbReference>
<dbReference type="GeneID" id="20235726"/>
<evidence type="ECO:0000256" key="4">
    <source>
        <dbReference type="SAM" id="SignalP"/>
    </source>
</evidence>
<dbReference type="Pfam" id="PF00084">
    <property type="entry name" value="Sushi"/>
    <property type="match status" value="1"/>
</dbReference>
<dbReference type="CTD" id="20235726"/>
<dbReference type="OrthoDB" id="272018at2759"/>
<dbReference type="InterPro" id="IPR038178">
    <property type="entry name" value="Kringle_sf"/>
</dbReference>
<dbReference type="AlphaFoldDB" id="V4ARP5"/>
<dbReference type="STRING" id="225164.V4ARP5"/>
<gene>
    <name evidence="6" type="ORF">LOTGIDRAFT_152606</name>
</gene>
<dbReference type="Gene3D" id="2.60.120.260">
    <property type="entry name" value="Galactose-binding domain-like"/>
    <property type="match status" value="1"/>
</dbReference>
<evidence type="ECO:0000259" key="5">
    <source>
        <dbReference type="PROSITE" id="PS50070"/>
    </source>
</evidence>
<comment type="caution">
    <text evidence="3">Lacks conserved residue(s) required for the propagation of feature annotation.</text>
</comment>
<dbReference type="OMA" id="TRRWSQT"/>
<dbReference type="InterPro" id="IPR035976">
    <property type="entry name" value="Sushi/SCR/CCP_sf"/>
</dbReference>
<dbReference type="KEGG" id="lgi:LOTGIDRAFT_152606"/>
<protein>
    <recommendedName>
        <fullName evidence="5">Kringle domain-containing protein</fullName>
    </recommendedName>
</protein>
<dbReference type="PANTHER" id="PTHR24261:SF7">
    <property type="entry name" value="KRINGLE DOMAIN-CONTAINING PROTEIN"/>
    <property type="match status" value="1"/>
</dbReference>
<feature type="signal peptide" evidence="4">
    <location>
        <begin position="1"/>
        <end position="25"/>
    </location>
</feature>
<dbReference type="SUPFAM" id="SSF57535">
    <property type="entry name" value="Complement control module/SCR domain"/>
    <property type="match status" value="2"/>
</dbReference>
<sequence>MKLNDFQLFHVVLFLINRVLYFCDGSVLCQEPSPVPNAYREWSGIGMTAEVNYTCYTHYVLMSGDLVRTCVNGVYTGDEPVCKLDCGVPRNLEGATVSYPSTTSDLTSVSKAKYDCLPGLKVKGNSKNTENIAEGCKAFLADGSNVDHVVDGDTTCKPLTDTSIDIHLNDTYKIMKIFIVHNLASINKISVSAIQNSTGLEKTCVEMDYGDGTVGITKTLYSSKFYASAKCYGDIVRIVLTLSTTLSICDIMIYGNLFIGDCGQPAVKFGQTVEYTNTTEGSTALLSCVPPFYPENNHGVITCQGTAWTSSKLICTDRHDNIADEIPNNLYDMVLDNNYTTCVNIGSSNGIPSEWSIDLGQDYEVNSLSVTFGDMDLSQPVKAVIVHSSGKATTCQYERPKGAGVVVAFVCSYARVTRNIKLTGGDELNLCDVKIKGRYYDEPLECYNSFKGIDYKGTQNVTSNGRVCLPWVSIPEYSSTIENFPDVSYDETGNHCRNPSKDGRGSPWCFISPIEWHYCSVPKCGKYIVFASYHEYG</sequence>
<dbReference type="SMART" id="SM00130">
    <property type="entry name" value="KR"/>
    <property type="match status" value="1"/>
</dbReference>
<feature type="chain" id="PRO_5004717098" description="Kringle domain-containing protein" evidence="4">
    <location>
        <begin position="26"/>
        <end position="537"/>
    </location>
</feature>
<evidence type="ECO:0000256" key="3">
    <source>
        <dbReference type="PROSITE-ProRule" id="PRU00121"/>
    </source>
</evidence>
<dbReference type="Proteomes" id="UP000030746">
    <property type="component" value="Unassembled WGS sequence"/>
</dbReference>
<accession>V4ARP5</accession>
<dbReference type="InterPro" id="IPR050759">
    <property type="entry name" value="Serine_protease_kringle"/>
</dbReference>
<evidence type="ECO:0000256" key="2">
    <source>
        <dbReference type="ARBA" id="ARBA00023157"/>
    </source>
</evidence>